<comment type="caution">
    <text evidence="2">The sequence shown here is derived from an EMBL/GenBank/DDBJ whole genome shotgun (WGS) entry which is preliminary data.</text>
</comment>
<dbReference type="Proteomes" id="UP000256690">
    <property type="component" value="Unassembled WGS sequence"/>
</dbReference>
<accession>A0A3D8T536</accession>
<dbReference type="GeneID" id="38111364"/>
<proteinExistence type="predicted"/>
<name>A0A3D8T536_9EURO</name>
<dbReference type="RefSeq" id="XP_026608855.1">
    <property type="nucleotide sequence ID" value="XM_026743010.1"/>
</dbReference>
<organism evidence="2 3">
    <name type="scientific">Aspergillus mulundensis</name>
    <dbReference type="NCBI Taxonomy" id="1810919"/>
    <lineage>
        <taxon>Eukaryota</taxon>
        <taxon>Fungi</taxon>
        <taxon>Dikarya</taxon>
        <taxon>Ascomycota</taxon>
        <taxon>Pezizomycotina</taxon>
        <taxon>Eurotiomycetes</taxon>
        <taxon>Eurotiomycetidae</taxon>
        <taxon>Eurotiales</taxon>
        <taxon>Aspergillaceae</taxon>
        <taxon>Aspergillus</taxon>
        <taxon>Aspergillus subgen. Nidulantes</taxon>
    </lineage>
</organism>
<feature type="region of interest" description="Disordered" evidence="1">
    <location>
        <begin position="49"/>
        <end position="105"/>
    </location>
</feature>
<evidence type="ECO:0000313" key="2">
    <source>
        <dbReference type="EMBL" id="RDW93672.1"/>
    </source>
</evidence>
<dbReference type="AlphaFoldDB" id="A0A3D8T536"/>
<reference evidence="2 3" key="1">
    <citation type="journal article" date="2018" name="IMA Fungus">
        <title>IMA Genome-F 9: Draft genome sequence of Annulohypoxylon stygium, Aspergillus mulundensis, Berkeleyomyces basicola (syn. Thielaviopsis basicola), Ceratocystis smalleyi, two Cercospora beticola strains, Coleophoma cylindrospora, Fusarium fracticaudum, Phialophora cf. hyalina, and Morchella septimelata.</title>
        <authorList>
            <person name="Wingfield B.D."/>
            <person name="Bills G.F."/>
            <person name="Dong Y."/>
            <person name="Huang W."/>
            <person name="Nel W.J."/>
            <person name="Swalarsk-Parry B.S."/>
            <person name="Vaghefi N."/>
            <person name="Wilken P.M."/>
            <person name="An Z."/>
            <person name="de Beer Z.W."/>
            <person name="De Vos L."/>
            <person name="Chen L."/>
            <person name="Duong T.A."/>
            <person name="Gao Y."/>
            <person name="Hammerbacher A."/>
            <person name="Kikkert J.R."/>
            <person name="Li Y."/>
            <person name="Li H."/>
            <person name="Li K."/>
            <person name="Li Q."/>
            <person name="Liu X."/>
            <person name="Ma X."/>
            <person name="Naidoo K."/>
            <person name="Pethybridge S.J."/>
            <person name="Sun J."/>
            <person name="Steenkamp E.T."/>
            <person name="van der Nest M.A."/>
            <person name="van Wyk S."/>
            <person name="Wingfield M.J."/>
            <person name="Xiong C."/>
            <person name="Yue Q."/>
            <person name="Zhang X."/>
        </authorList>
    </citation>
    <scope>NUCLEOTIDE SEQUENCE [LARGE SCALE GENOMIC DNA]</scope>
    <source>
        <strain evidence="2 3">DSM 5745</strain>
    </source>
</reference>
<keyword evidence="3" id="KW-1185">Reference proteome</keyword>
<dbReference type="EMBL" id="PVWQ01000001">
    <property type="protein sequence ID" value="RDW93672.1"/>
    <property type="molecule type" value="Genomic_DNA"/>
</dbReference>
<evidence type="ECO:0000313" key="3">
    <source>
        <dbReference type="Proteomes" id="UP000256690"/>
    </source>
</evidence>
<protein>
    <submittedName>
        <fullName evidence="2">Uncharacterized protein</fullName>
    </submittedName>
</protein>
<evidence type="ECO:0000256" key="1">
    <source>
        <dbReference type="SAM" id="MobiDB-lite"/>
    </source>
</evidence>
<sequence>MSARPYKTTEDYKAYYFPDSSADDRGVIGDADADADFDEMQSQHLYFVDDTGDLNDSNRAGNPAAAETGGRNPRELDVLEPGRYTVNGVDDEGHLFSSGRDDDVC</sequence>
<feature type="compositionally biased region" description="Basic and acidic residues" evidence="1">
    <location>
        <begin position="91"/>
        <end position="105"/>
    </location>
</feature>
<gene>
    <name evidence="2" type="ORF">DSM5745_00994</name>
</gene>